<protein>
    <recommendedName>
        <fullName evidence="6">Knottin scorpion toxin-like domain-containing protein</fullName>
    </recommendedName>
</protein>
<dbReference type="Gene3D" id="3.30.30.10">
    <property type="entry name" value="Knottin, scorpion toxin-like"/>
    <property type="match status" value="1"/>
</dbReference>
<organism evidence="4 5">
    <name type="scientific">Microthlaspi erraticum</name>
    <dbReference type="NCBI Taxonomy" id="1685480"/>
    <lineage>
        <taxon>Eukaryota</taxon>
        <taxon>Viridiplantae</taxon>
        <taxon>Streptophyta</taxon>
        <taxon>Embryophyta</taxon>
        <taxon>Tracheophyta</taxon>
        <taxon>Spermatophyta</taxon>
        <taxon>Magnoliopsida</taxon>
        <taxon>eudicotyledons</taxon>
        <taxon>Gunneridae</taxon>
        <taxon>Pentapetalae</taxon>
        <taxon>rosids</taxon>
        <taxon>malvids</taxon>
        <taxon>Brassicales</taxon>
        <taxon>Brassicaceae</taxon>
        <taxon>Coluteocarpeae</taxon>
        <taxon>Microthlaspi</taxon>
    </lineage>
</organism>
<evidence type="ECO:0000256" key="3">
    <source>
        <dbReference type="SAM" id="SignalP"/>
    </source>
</evidence>
<sequence>MAIATKSVSTFTIFFILFMVLIEVPEMQAQDSDCLQEYGGDVGFSFCAPRIYPTICHTRCVYSKRAKRGICEWNPSGGVTCLCDFCDSSVTVSDSNGRQAV</sequence>
<reference evidence="4" key="1">
    <citation type="submission" date="2020-01" db="EMBL/GenBank/DDBJ databases">
        <authorList>
            <person name="Mishra B."/>
        </authorList>
    </citation>
    <scope>NUCLEOTIDE SEQUENCE [LARGE SCALE GENOMIC DNA]</scope>
</reference>
<proteinExistence type="predicted"/>
<keyword evidence="3" id="KW-0732">Signal</keyword>
<feature type="signal peptide" evidence="3">
    <location>
        <begin position="1"/>
        <end position="29"/>
    </location>
</feature>
<dbReference type="Proteomes" id="UP000467841">
    <property type="component" value="Unassembled WGS sequence"/>
</dbReference>
<evidence type="ECO:0000256" key="1">
    <source>
        <dbReference type="ARBA" id="ARBA00004613"/>
    </source>
</evidence>
<dbReference type="GO" id="GO:0005576">
    <property type="term" value="C:extracellular region"/>
    <property type="evidence" value="ECO:0007669"/>
    <property type="project" value="UniProtKB-SubCell"/>
</dbReference>
<gene>
    <name evidence="4" type="ORF">MERR_LOCUS29386</name>
</gene>
<dbReference type="Pfam" id="PF00537">
    <property type="entry name" value="Toxin_3"/>
    <property type="match status" value="1"/>
</dbReference>
<feature type="chain" id="PRO_5025364474" description="Knottin scorpion toxin-like domain-containing protein" evidence="3">
    <location>
        <begin position="30"/>
        <end position="101"/>
    </location>
</feature>
<evidence type="ECO:0000313" key="5">
    <source>
        <dbReference type="Proteomes" id="UP000467841"/>
    </source>
</evidence>
<dbReference type="EMBL" id="CACVBM020001262">
    <property type="protein sequence ID" value="CAA7042151.1"/>
    <property type="molecule type" value="Genomic_DNA"/>
</dbReference>
<keyword evidence="5" id="KW-1185">Reference proteome</keyword>
<dbReference type="SUPFAM" id="SSF57095">
    <property type="entry name" value="Scorpion toxin-like"/>
    <property type="match status" value="1"/>
</dbReference>
<evidence type="ECO:0008006" key="6">
    <source>
        <dbReference type="Google" id="ProtNLM"/>
    </source>
</evidence>
<dbReference type="GO" id="GO:0019871">
    <property type="term" value="F:sodium channel inhibitor activity"/>
    <property type="evidence" value="ECO:0007669"/>
    <property type="project" value="InterPro"/>
</dbReference>
<comment type="subcellular location">
    <subcellularLocation>
        <location evidence="1">Secreted</location>
    </subcellularLocation>
</comment>
<accession>A0A6D2JQQ0</accession>
<dbReference type="AlphaFoldDB" id="A0A6D2JQQ0"/>
<evidence type="ECO:0000256" key="2">
    <source>
        <dbReference type="ARBA" id="ARBA00022525"/>
    </source>
</evidence>
<evidence type="ECO:0000313" key="4">
    <source>
        <dbReference type="EMBL" id="CAA7042151.1"/>
    </source>
</evidence>
<dbReference type="InterPro" id="IPR002061">
    <property type="entry name" value="Scorpion_toxinL/defensin"/>
</dbReference>
<name>A0A6D2JQQ0_9BRAS</name>
<dbReference type="InterPro" id="IPR036574">
    <property type="entry name" value="Scorpion_toxin-like_sf"/>
</dbReference>
<comment type="caution">
    <text evidence="4">The sequence shown here is derived from an EMBL/GenBank/DDBJ whole genome shotgun (WGS) entry which is preliminary data.</text>
</comment>
<keyword evidence="2" id="KW-0964">Secreted</keyword>